<dbReference type="KEGG" id="ccro:CMC5_016700"/>
<dbReference type="STRING" id="52.CMC5_016700"/>
<evidence type="ECO:0000313" key="2">
    <source>
        <dbReference type="Proteomes" id="UP000067626"/>
    </source>
</evidence>
<dbReference type="AlphaFoldDB" id="A0A0K1E9K3"/>
<accession>A0A0K1E9K3</accession>
<reference evidence="1 2" key="1">
    <citation type="submission" date="2015-07" db="EMBL/GenBank/DDBJ databases">
        <title>Genome analysis of myxobacterium Chondromyces crocatus Cm c5 reveals a high potential for natural compound synthesis and the genetic basis for the loss of fruiting body formation.</title>
        <authorList>
            <person name="Zaburannyi N."/>
            <person name="Bunk B."/>
            <person name="Maier J."/>
            <person name="Overmann J."/>
            <person name="Mueller R."/>
        </authorList>
    </citation>
    <scope>NUCLEOTIDE SEQUENCE [LARGE SCALE GENOMIC DNA]</scope>
    <source>
        <strain evidence="1 2">Cm c5</strain>
    </source>
</reference>
<dbReference type="RefSeq" id="WP_050429881.1">
    <property type="nucleotide sequence ID" value="NZ_CP012159.1"/>
</dbReference>
<proteinExistence type="predicted"/>
<dbReference type="EMBL" id="CP012159">
    <property type="protein sequence ID" value="AKT37529.1"/>
    <property type="molecule type" value="Genomic_DNA"/>
</dbReference>
<dbReference type="Proteomes" id="UP000067626">
    <property type="component" value="Chromosome"/>
</dbReference>
<protein>
    <submittedName>
        <fullName evidence="1">Uncharacterized protein</fullName>
    </submittedName>
</protein>
<organism evidence="1 2">
    <name type="scientific">Chondromyces crocatus</name>
    <dbReference type="NCBI Taxonomy" id="52"/>
    <lineage>
        <taxon>Bacteria</taxon>
        <taxon>Pseudomonadati</taxon>
        <taxon>Myxococcota</taxon>
        <taxon>Polyangia</taxon>
        <taxon>Polyangiales</taxon>
        <taxon>Polyangiaceae</taxon>
        <taxon>Chondromyces</taxon>
    </lineage>
</organism>
<gene>
    <name evidence="1" type="ORF">CMC5_016700</name>
</gene>
<sequence length="581" mass="63170">MTTGNGFRFLPPADLKDFSDQPRKQDALDAQWNDNLGGFTQQAILGNPWNVIGASYQDWYYNPQETTPTGSVQVAAVEWNAFPGRIQYYFQRQLSAEQQLELADTGHYTDGNGHKQTFPQITSDPCDASSTSKQAYGPYGPRGWQDEYCEWAVTRNAKGQITRVDFTCENPEYWYTLWLIDPAAVHRLYETLLGKSIRIDDLYLKDENGKAVIDPSTGRPAYDPLNRWNNGPEATNDRGGAIHLTSTPNSLQTEMGLGGAATVQRIDHDDNAAELICCSQYGQPNRNSDPNIGFSVYSLVGLGNKVTLTNPAGLYIQTPTWARFRAPNGIDPSKFWTIVRGTSTLTGPDGKALPGNFIVHARFEVPEGAGFTVSDITIDGKPIQWGGQIAQTFQMHLNASAFSAPVPKREACVRPKAPADALPQPLQLFHGDVFWAYYDRTIRTVVGVEMSLASNTTFIAPIVERGAQQMTMVLTVDGAKLGPRGELPLISTDDPDIQVKVAATGSRPAMSNVTYAIPGNSYPSTVQALQVVVNVAPTARPGLHSMTVRNVGGGEGIPMPALLKVVQAGTIGKSADQASEG</sequence>
<dbReference type="PATRIC" id="fig|52.7.peg.1788"/>
<dbReference type="OrthoDB" id="226361at2"/>
<evidence type="ECO:0000313" key="1">
    <source>
        <dbReference type="EMBL" id="AKT37529.1"/>
    </source>
</evidence>
<name>A0A0K1E9K3_CHOCO</name>
<keyword evidence="2" id="KW-1185">Reference proteome</keyword>